<sequence>MVILLEGKKESDSNHLGFYCCQVEFDNLGVLFENQPREMDRGLEAIHFSIAAIVNKWEFMPLLEDSKLFGS</sequence>
<keyword evidence="2" id="KW-1185">Reference proteome</keyword>
<accession>A0A8X6F211</accession>
<evidence type="ECO:0000313" key="2">
    <source>
        <dbReference type="Proteomes" id="UP000887116"/>
    </source>
</evidence>
<organism evidence="1 2">
    <name type="scientific">Trichonephila clavata</name>
    <name type="common">Joro spider</name>
    <name type="synonym">Nephila clavata</name>
    <dbReference type="NCBI Taxonomy" id="2740835"/>
    <lineage>
        <taxon>Eukaryota</taxon>
        <taxon>Metazoa</taxon>
        <taxon>Ecdysozoa</taxon>
        <taxon>Arthropoda</taxon>
        <taxon>Chelicerata</taxon>
        <taxon>Arachnida</taxon>
        <taxon>Araneae</taxon>
        <taxon>Araneomorphae</taxon>
        <taxon>Entelegynae</taxon>
        <taxon>Araneoidea</taxon>
        <taxon>Nephilidae</taxon>
        <taxon>Trichonephila</taxon>
    </lineage>
</organism>
<dbReference type="EMBL" id="BMAO01010468">
    <property type="protein sequence ID" value="GFQ67451.1"/>
    <property type="molecule type" value="Genomic_DNA"/>
</dbReference>
<dbReference type="OrthoDB" id="10317228at2759"/>
<gene>
    <name evidence="1" type="ORF">TNCT_530401</name>
</gene>
<comment type="caution">
    <text evidence="1">The sequence shown here is derived from an EMBL/GenBank/DDBJ whole genome shotgun (WGS) entry which is preliminary data.</text>
</comment>
<protein>
    <submittedName>
        <fullName evidence="1">Uncharacterized protein</fullName>
    </submittedName>
</protein>
<evidence type="ECO:0000313" key="1">
    <source>
        <dbReference type="EMBL" id="GFQ67451.1"/>
    </source>
</evidence>
<proteinExistence type="predicted"/>
<dbReference type="Proteomes" id="UP000887116">
    <property type="component" value="Unassembled WGS sequence"/>
</dbReference>
<reference evidence="1" key="1">
    <citation type="submission" date="2020-07" db="EMBL/GenBank/DDBJ databases">
        <title>Multicomponent nature underlies the extraordinary mechanical properties of spider dragline silk.</title>
        <authorList>
            <person name="Kono N."/>
            <person name="Nakamura H."/>
            <person name="Mori M."/>
            <person name="Yoshida Y."/>
            <person name="Ohtoshi R."/>
            <person name="Malay A.D."/>
            <person name="Moran D.A.P."/>
            <person name="Tomita M."/>
            <person name="Numata K."/>
            <person name="Arakawa K."/>
        </authorList>
    </citation>
    <scope>NUCLEOTIDE SEQUENCE</scope>
</reference>
<dbReference type="AlphaFoldDB" id="A0A8X6F211"/>
<name>A0A8X6F211_TRICU</name>